<evidence type="ECO:0000313" key="3">
    <source>
        <dbReference type="EMBL" id="KOA18679.1"/>
    </source>
</evidence>
<keyword evidence="4" id="KW-1185">Reference proteome</keyword>
<reference evidence="4" key="1">
    <citation type="submission" date="2015-08" db="EMBL/GenBank/DDBJ databases">
        <title>Genome sequence of the strict anaerobe Clostridium homopropionicum LuHBu1 (DSM 5847T).</title>
        <authorList>
            <person name="Poehlein A."/>
            <person name="Beck M."/>
            <person name="Schiel-Bengelsdorf B."/>
            <person name="Bengelsdorf F.R."/>
            <person name="Daniel R."/>
            <person name="Duerre P."/>
        </authorList>
    </citation>
    <scope>NUCLEOTIDE SEQUENCE [LARGE SCALE GENOMIC DNA]</scope>
    <source>
        <strain evidence="4">DSM 5847</strain>
    </source>
</reference>
<evidence type="ECO:0000313" key="4">
    <source>
        <dbReference type="Proteomes" id="UP000037043"/>
    </source>
</evidence>
<keyword evidence="3" id="KW-0808">Transferase</keyword>
<dbReference type="STRING" id="36844.SAMN04488501_110100"/>
<evidence type="ECO:0000259" key="2">
    <source>
        <dbReference type="Pfam" id="PF12804"/>
    </source>
</evidence>
<dbReference type="InterPro" id="IPR006674">
    <property type="entry name" value="HD_domain"/>
</dbReference>
<dbReference type="EMBL" id="LHUR01000036">
    <property type="protein sequence ID" value="KOA18679.1"/>
    <property type="molecule type" value="Genomic_DNA"/>
</dbReference>
<accession>A0A0L6Z6U1</accession>
<dbReference type="RefSeq" id="WP_052222427.1">
    <property type="nucleotide sequence ID" value="NZ_LHUR01000036.1"/>
</dbReference>
<dbReference type="GO" id="GO:0061602">
    <property type="term" value="F:molybdenum cofactor cytidylyltransferase activity"/>
    <property type="evidence" value="ECO:0007669"/>
    <property type="project" value="UniProtKB-EC"/>
</dbReference>
<dbReference type="AlphaFoldDB" id="A0A0L6Z6U1"/>
<dbReference type="SUPFAM" id="SSF53448">
    <property type="entry name" value="Nucleotide-diphospho-sugar transferases"/>
    <property type="match status" value="1"/>
</dbReference>
<dbReference type="InterPro" id="IPR003607">
    <property type="entry name" value="HD/PDEase_dom"/>
</dbReference>
<proteinExistence type="predicted"/>
<dbReference type="EC" id="2.7.7.76" evidence="3"/>
<dbReference type="InterPro" id="IPR029044">
    <property type="entry name" value="Nucleotide-diphossugar_trans"/>
</dbReference>
<keyword evidence="3" id="KW-0548">Nucleotidyltransferase</keyword>
<feature type="domain" description="MobA-like NTP transferase" evidence="2">
    <location>
        <begin position="6"/>
        <end position="165"/>
    </location>
</feature>
<gene>
    <name evidence="3" type="primary">mocA</name>
    <name evidence="3" type="ORF">CLHOM_29630</name>
</gene>
<dbReference type="NCBIfam" id="NF045665">
    <property type="entry name" value="NTPtran_DVU1551"/>
    <property type="match status" value="1"/>
</dbReference>
<organism evidence="3 4">
    <name type="scientific">Clostridium homopropionicum DSM 5847</name>
    <dbReference type="NCBI Taxonomy" id="1121318"/>
    <lineage>
        <taxon>Bacteria</taxon>
        <taxon>Bacillati</taxon>
        <taxon>Bacillota</taxon>
        <taxon>Clostridia</taxon>
        <taxon>Eubacteriales</taxon>
        <taxon>Clostridiaceae</taxon>
        <taxon>Clostridium</taxon>
    </lineage>
</organism>
<feature type="domain" description="HD" evidence="1">
    <location>
        <begin position="221"/>
        <end position="309"/>
    </location>
</feature>
<evidence type="ECO:0000259" key="1">
    <source>
        <dbReference type="Pfam" id="PF01966"/>
    </source>
</evidence>
<dbReference type="PATRIC" id="fig|1121318.3.peg.2975"/>
<dbReference type="Gene3D" id="3.90.550.10">
    <property type="entry name" value="Spore Coat Polysaccharide Biosynthesis Protein SpsA, Chain A"/>
    <property type="match status" value="1"/>
</dbReference>
<dbReference type="SUPFAM" id="SSF109604">
    <property type="entry name" value="HD-domain/PDEase-like"/>
    <property type="match status" value="1"/>
</dbReference>
<dbReference type="CDD" id="cd04182">
    <property type="entry name" value="GT_2_like_f"/>
    <property type="match status" value="1"/>
</dbReference>
<sequence>MKKYSAIILAAGYSSRMGSFKPLMDMYGKTPISRDIDLFKRCGVHNIIVVTGHLNELIKSQCSDRCQVVFNKDYDRGMYSSIKAGVIALPGDTEAFFILPADIPVVKSHTIKKMMNSFEKIGKGILFPTFSEEKGHPVLMSYCFSEEILNSDPKEGLREILNNHKEYWNYEKVADRGILLDMDTKEDFEVLLEHVSKDPYPDENECIEILKLCKVRSDAAAHMKAVSKYTLKVAQELNKNGYRLNENAIYSGALLHDVAKGEKAHAKKGAEILEDFGYGCLKEIVSQHMKLGTNELIGEKEIVYICDKLIKGTEYVTLEERFKEALVRYKNVPAVFDEVNNKLSDAKKIKEKIEEVIGKRVEMLR</sequence>
<comment type="caution">
    <text evidence="3">The sequence shown here is derived from an EMBL/GenBank/DDBJ whole genome shotgun (WGS) entry which is preliminary data.</text>
</comment>
<dbReference type="PANTHER" id="PTHR43777:SF1">
    <property type="entry name" value="MOLYBDENUM COFACTOR CYTIDYLYLTRANSFERASE"/>
    <property type="match status" value="1"/>
</dbReference>
<dbReference type="InterPro" id="IPR025877">
    <property type="entry name" value="MobA-like_NTP_Trfase"/>
</dbReference>
<name>A0A0L6Z6U1_9CLOT</name>
<dbReference type="PANTHER" id="PTHR43777">
    <property type="entry name" value="MOLYBDENUM COFACTOR CYTIDYLYLTRANSFERASE"/>
    <property type="match status" value="1"/>
</dbReference>
<dbReference type="CDD" id="cd00077">
    <property type="entry name" value="HDc"/>
    <property type="match status" value="1"/>
</dbReference>
<dbReference type="Pfam" id="PF01966">
    <property type="entry name" value="HD"/>
    <property type="match status" value="1"/>
</dbReference>
<dbReference type="InterPro" id="IPR054703">
    <property type="entry name" value="Mop-rel"/>
</dbReference>
<dbReference type="Gene3D" id="1.10.3210.10">
    <property type="entry name" value="Hypothetical protein af1432"/>
    <property type="match status" value="1"/>
</dbReference>
<dbReference type="Pfam" id="PF12804">
    <property type="entry name" value="NTP_transf_3"/>
    <property type="match status" value="1"/>
</dbReference>
<dbReference type="Proteomes" id="UP000037043">
    <property type="component" value="Unassembled WGS sequence"/>
</dbReference>
<protein>
    <submittedName>
        <fullName evidence="3">Molybdenum cofactor cytidylyltransferase</fullName>
        <ecNumber evidence="3">2.7.7.76</ecNumber>
    </submittedName>
</protein>